<evidence type="ECO:0000313" key="3">
    <source>
        <dbReference type="Proteomes" id="UP000501534"/>
    </source>
</evidence>
<name>A0A6M4GQF8_9PROT</name>
<dbReference type="PANTHER" id="PTHR34322:SF2">
    <property type="entry name" value="TRANSPOSASE IS200-LIKE DOMAIN-CONTAINING PROTEIN"/>
    <property type="match status" value="1"/>
</dbReference>
<dbReference type="Pfam" id="PF01797">
    <property type="entry name" value="Y1_Tnp"/>
    <property type="match status" value="1"/>
</dbReference>
<dbReference type="RefSeq" id="WP_171089406.1">
    <property type="nucleotide sequence ID" value="NZ_CP053069.1"/>
</dbReference>
<accession>A0A6M4GQF8</accession>
<dbReference type="PANTHER" id="PTHR34322">
    <property type="entry name" value="TRANSPOSASE, Y1_TNP DOMAIN-CONTAINING"/>
    <property type="match status" value="1"/>
</dbReference>
<dbReference type="GO" id="GO:0006313">
    <property type="term" value="P:DNA transposition"/>
    <property type="evidence" value="ECO:0007669"/>
    <property type="project" value="InterPro"/>
</dbReference>
<dbReference type="InterPro" id="IPR036515">
    <property type="entry name" value="Transposase_17_sf"/>
</dbReference>
<proteinExistence type="predicted"/>
<organism evidence="2 3">
    <name type="scientific">Usitatibacter rugosus</name>
    <dbReference type="NCBI Taxonomy" id="2732067"/>
    <lineage>
        <taxon>Bacteria</taxon>
        <taxon>Pseudomonadati</taxon>
        <taxon>Pseudomonadota</taxon>
        <taxon>Betaproteobacteria</taxon>
        <taxon>Nitrosomonadales</taxon>
        <taxon>Usitatibacteraceae</taxon>
        <taxon>Usitatibacter</taxon>
    </lineage>
</organism>
<sequence>MSRQLRHFVEGIPCHVTVRGVDRQDIFSVDGDRSRFLTYLREGCEKHDVRVHAYVLMSNHVHLLATPGGPASFARTVQHLGRRYVPYVNRRYERTGPLWDGRYRSSWVSVDRYFFACHRYIELNPVRAGMVQRPDQFHWSSYHHNAGDRSDLLIQEHEEYVALGEDGSTRRSVYGALFETPLSPSLIDEIRAASRLGHPLGSDEFCRRLEARCGASLRPGRRGRRKKLEKGSDPLF</sequence>
<dbReference type="InterPro" id="IPR002686">
    <property type="entry name" value="Transposase_17"/>
</dbReference>
<protein>
    <recommendedName>
        <fullName evidence="1">Transposase IS200-like domain-containing protein</fullName>
    </recommendedName>
</protein>
<feature type="domain" description="Transposase IS200-like" evidence="1">
    <location>
        <begin position="9"/>
        <end position="124"/>
    </location>
</feature>
<dbReference type="AlphaFoldDB" id="A0A6M4GQF8"/>
<dbReference type="SMART" id="SM01321">
    <property type="entry name" value="Y1_Tnp"/>
    <property type="match status" value="1"/>
</dbReference>
<dbReference type="KEGG" id="uru:DSM104443_00629"/>
<dbReference type="Gene3D" id="3.30.70.1290">
    <property type="entry name" value="Transposase IS200-like"/>
    <property type="match status" value="1"/>
</dbReference>
<keyword evidence="3" id="KW-1185">Reference proteome</keyword>
<dbReference type="EMBL" id="CP053069">
    <property type="protein sequence ID" value="QJR09580.1"/>
    <property type="molecule type" value="Genomic_DNA"/>
</dbReference>
<evidence type="ECO:0000259" key="1">
    <source>
        <dbReference type="SMART" id="SM01321"/>
    </source>
</evidence>
<dbReference type="SUPFAM" id="SSF143422">
    <property type="entry name" value="Transposase IS200-like"/>
    <property type="match status" value="1"/>
</dbReference>
<dbReference type="Proteomes" id="UP000501534">
    <property type="component" value="Chromosome"/>
</dbReference>
<gene>
    <name evidence="2" type="ORF">DSM104443_00629</name>
</gene>
<reference evidence="2 3" key="1">
    <citation type="submission" date="2020-04" db="EMBL/GenBank/DDBJ databases">
        <title>Usitatibacter rugosus gen. nov., sp. nov. and Usitatibacter palustris sp. nov., novel members of Usitatibacteraceae fam. nov. within the order Nitrosomonadales isolated from soil.</title>
        <authorList>
            <person name="Huber K.J."/>
            <person name="Neumann-Schaal M."/>
            <person name="Geppert A."/>
            <person name="Luckner M."/>
            <person name="Wanner G."/>
            <person name="Overmann J."/>
        </authorList>
    </citation>
    <scope>NUCLEOTIDE SEQUENCE [LARGE SCALE GENOMIC DNA]</scope>
    <source>
        <strain evidence="2 3">0125_3</strain>
    </source>
</reference>
<dbReference type="GO" id="GO:0004803">
    <property type="term" value="F:transposase activity"/>
    <property type="evidence" value="ECO:0007669"/>
    <property type="project" value="InterPro"/>
</dbReference>
<dbReference type="GO" id="GO:0003677">
    <property type="term" value="F:DNA binding"/>
    <property type="evidence" value="ECO:0007669"/>
    <property type="project" value="InterPro"/>
</dbReference>
<evidence type="ECO:0000313" key="2">
    <source>
        <dbReference type="EMBL" id="QJR09580.1"/>
    </source>
</evidence>